<dbReference type="GeneID" id="108676755"/>
<dbReference type="PANTHER" id="PTHR34929:SF1">
    <property type="entry name" value="INAF MOTIF CONTAINING 2"/>
    <property type="match status" value="1"/>
</dbReference>
<feature type="compositionally biased region" description="Basic and acidic residues" evidence="1">
    <location>
        <begin position="1"/>
        <end position="12"/>
    </location>
</feature>
<feature type="compositionally biased region" description="Basic and acidic residues" evidence="1">
    <location>
        <begin position="34"/>
        <end position="43"/>
    </location>
</feature>
<evidence type="ECO:0000256" key="1">
    <source>
        <dbReference type="SAM" id="MobiDB-lite"/>
    </source>
</evidence>
<accession>A0A8B7P339</accession>
<dbReference type="RefSeq" id="XP_018020380.1">
    <property type="nucleotide sequence ID" value="XM_018164891.2"/>
</dbReference>
<dbReference type="Pfam" id="PF15018">
    <property type="entry name" value="InaF-motif"/>
    <property type="match status" value="1"/>
</dbReference>
<dbReference type="PANTHER" id="PTHR34929">
    <property type="entry name" value="ZGC:153157"/>
    <property type="match status" value="1"/>
</dbReference>
<evidence type="ECO:0000313" key="4">
    <source>
        <dbReference type="RefSeq" id="XP_018020380.1"/>
    </source>
</evidence>
<keyword evidence="2" id="KW-0812">Transmembrane</keyword>
<reference evidence="4" key="1">
    <citation type="submission" date="2025-08" db="UniProtKB">
        <authorList>
            <consortium name="RefSeq"/>
        </authorList>
    </citation>
    <scope>IDENTIFICATION</scope>
    <source>
        <tissue evidence="4">Whole organism</tissue>
    </source>
</reference>
<evidence type="ECO:0000256" key="2">
    <source>
        <dbReference type="SAM" id="Phobius"/>
    </source>
</evidence>
<organism evidence="3 4">
    <name type="scientific">Hyalella azteca</name>
    <name type="common">Amphipod</name>
    <dbReference type="NCBI Taxonomy" id="294128"/>
    <lineage>
        <taxon>Eukaryota</taxon>
        <taxon>Metazoa</taxon>
        <taxon>Ecdysozoa</taxon>
        <taxon>Arthropoda</taxon>
        <taxon>Crustacea</taxon>
        <taxon>Multicrustacea</taxon>
        <taxon>Malacostraca</taxon>
        <taxon>Eumalacostraca</taxon>
        <taxon>Peracarida</taxon>
        <taxon>Amphipoda</taxon>
        <taxon>Senticaudata</taxon>
        <taxon>Talitrida</taxon>
        <taxon>Talitroidea</taxon>
        <taxon>Hyalellidae</taxon>
        <taxon>Hyalella</taxon>
    </lineage>
</organism>
<proteinExistence type="predicted"/>
<feature type="compositionally biased region" description="Polar residues" evidence="1">
    <location>
        <begin position="288"/>
        <end position="313"/>
    </location>
</feature>
<protein>
    <submittedName>
        <fullName evidence="4">Uncharacterized protein LOC108676755 isoform X3</fullName>
    </submittedName>
</protein>
<dbReference type="OrthoDB" id="8113027at2759"/>
<dbReference type="KEGG" id="hazt:108676755"/>
<keyword evidence="2" id="KW-0472">Membrane</keyword>
<dbReference type="AlphaFoldDB" id="A0A8B7P339"/>
<keyword evidence="2" id="KW-1133">Transmembrane helix</keyword>
<evidence type="ECO:0000313" key="3">
    <source>
        <dbReference type="Proteomes" id="UP000694843"/>
    </source>
</evidence>
<feature type="transmembrane region" description="Helical" evidence="2">
    <location>
        <begin position="54"/>
        <end position="80"/>
    </location>
</feature>
<feature type="compositionally biased region" description="Polar residues" evidence="1">
    <location>
        <begin position="265"/>
        <end position="279"/>
    </location>
</feature>
<dbReference type="InterPro" id="IPR029162">
    <property type="entry name" value="InaF-motif"/>
</dbReference>
<feature type="region of interest" description="Disordered" evidence="1">
    <location>
        <begin position="1"/>
        <end position="47"/>
    </location>
</feature>
<name>A0A8B7P339_HYAAZ</name>
<dbReference type="Proteomes" id="UP000694843">
    <property type="component" value="Unplaced"/>
</dbReference>
<sequence length="313" mass="35310">MAAGSKTDDRNKTKNKVHGGNQKNAADDNAVDEIVEKTDEERKKDRKAAMMKKAVRIVTVVVYLMGVSGGGFLLSLYYIIFWDPQIEVAKPPQYLSQVQRREMAKRDLMANSFDDFYVDSLHSLPPPAASEREKSSGVGFHPSNSEFMESAKFDSFKELSREKPDARLPFKSVNASDIYSDEANIRNNFQFLREFSKDTEQESEKNIHPTVLKTKDNTFHGERPKTIVLRSLETPSEKLPEMSHDQEVHRKPFKMAHLRSSLKNINNLRPNSNPPNVMSMTEDESEGGSRQSGPEVVQSASTVGTTPRILTTN</sequence>
<gene>
    <name evidence="4" type="primary">LOC108676755</name>
</gene>
<feature type="region of interest" description="Disordered" evidence="1">
    <location>
        <begin position="265"/>
        <end position="313"/>
    </location>
</feature>
<keyword evidence="3" id="KW-1185">Reference proteome</keyword>